<accession>A0A7S8C6I5</accession>
<dbReference type="RefSeq" id="WP_213161680.1">
    <property type="nucleotide sequence ID" value="NZ_CP058214.1"/>
</dbReference>
<sequence>MPGRSQARTVTTFPVYTPPLARSVPANASSAVPGRPSSGAPDVVIEMEERSPRATTPPPETPNTETSFLSLPTAHTAASPTRSVASECAIPIDDPDPPEKPGYFHFRMRHEQSEKTEDVRRKALHDALSRYKEGPTGRQMGDLVNKIVEALPDGNSAATELKEAYDDLQEHLGTLDTAFKDFLSLRIKQKRSYVPALCDARTLFLGNSLMALALRAALQSALVAVSGSMVQYATFKILEKIVAGSMEAIPQDIIDQASRAGESAAAAAGLSPDQIRAMLAASPREELSKLAELSEAQMEVLAGRIADTATEGVHKSISDLTPEQLDLARIQFTKPASSILDVDTSSNGLIYGTEAAYTFGTSSLGTTVYNLWEKAYQDEAFKESLNFGSKAPTASERIMAEAKKSGLRHIVTGSAGFLIGAVANGTGKAAIGTPIGDVFKDTGAMALSQTMTSASAVSVDMVLAGALPKEQYNDYCREAAKVALRTMCAVASQYAKTEIYARFNDRSALGIGDHVRSLMTGGLGGLSKEAFKAVANLLASKQAPADLYYTEKAVDTVNAFTTLMRTLNDKSLTDALSDNPLEQDRAALFSNLKTIVHPLREAETLKPDSYGIKQDWARFDDFLQEEMRRRDGPGPHNV</sequence>
<evidence type="ECO:0000313" key="2">
    <source>
        <dbReference type="EMBL" id="QPC44313.1"/>
    </source>
</evidence>
<name>A0A7S8C6I5_9HYPH</name>
<feature type="region of interest" description="Disordered" evidence="1">
    <location>
        <begin position="1"/>
        <end position="67"/>
    </location>
</feature>
<feature type="compositionally biased region" description="Polar residues" evidence="1">
    <location>
        <begin position="1"/>
        <end position="14"/>
    </location>
</feature>
<organism evidence="2 3">
    <name type="scientific">Kaustia mangrovi</name>
    <dbReference type="NCBI Taxonomy" id="2593653"/>
    <lineage>
        <taxon>Bacteria</taxon>
        <taxon>Pseudomonadati</taxon>
        <taxon>Pseudomonadota</taxon>
        <taxon>Alphaproteobacteria</taxon>
        <taxon>Hyphomicrobiales</taxon>
        <taxon>Parvibaculaceae</taxon>
        <taxon>Kaustia</taxon>
    </lineage>
</organism>
<proteinExistence type="predicted"/>
<evidence type="ECO:0000313" key="3">
    <source>
        <dbReference type="Proteomes" id="UP000593594"/>
    </source>
</evidence>
<dbReference type="EMBL" id="CP058214">
    <property type="protein sequence ID" value="QPC44313.1"/>
    <property type="molecule type" value="Genomic_DNA"/>
</dbReference>
<dbReference type="KEGG" id="kmn:HW532_17380"/>
<evidence type="ECO:0000256" key="1">
    <source>
        <dbReference type="SAM" id="MobiDB-lite"/>
    </source>
</evidence>
<protein>
    <submittedName>
        <fullName evidence="2">Uncharacterized protein</fullName>
    </submittedName>
</protein>
<gene>
    <name evidence="2" type="ORF">HW532_17380</name>
</gene>
<reference evidence="2 3" key="1">
    <citation type="submission" date="2020-06" db="EMBL/GenBank/DDBJ databases">
        <title>Genome sequence of 2 isolates from Red Sea Mangroves.</title>
        <authorList>
            <person name="Sefrji F."/>
            <person name="Michoud G."/>
            <person name="Merlino G."/>
            <person name="Daffonchio D."/>
        </authorList>
    </citation>
    <scope>NUCLEOTIDE SEQUENCE [LARGE SCALE GENOMIC DNA]</scope>
    <source>
        <strain evidence="2 3">R1DC25</strain>
    </source>
</reference>
<dbReference type="Proteomes" id="UP000593594">
    <property type="component" value="Chromosome"/>
</dbReference>
<keyword evidence="3" id="KW-1185">Reference proteome</keyword>
<dbReference type="AlphaFoldDB" id="A0A7S8C6I5"/>